<name>A0A0H3BKH7_TREPS</name>
<reference evidence="1 2" key="1">
    <citation type="journal article" date="2008" name="BMC Microbiol.">
        <title>Complete genome sequence of Treponema pallidum ssp. pallidum strain SS14 determined with oligonucleotide arrays.</title>
        <authorList>
            <person name="Matejkova P."/>
            <person name="Strouhal M."/>
            <person name="Smajs D."/>
            <person name="Norris S.J."/>
            <person name="Palzkill T."/>
            <person name="Petrosino J.F."/>
            <person name="Sodergren E."/>
            <person name="Norton J.E."/>
            <person name="Singh J."/>
            <person name="Richmond T.A."/>
            <person name="Molla M.N."/>
            <person name="Albert T.J."/>
            <person name="Weinstock G.M."/>
        </authorList>
    </citation>
    <scope>NUCLEOTIDE SEQUENCE [LARGE SCALE GENOMIC DNA]</scope>
    <source>
        <strain evidence="1 2">SS14</strain>
    </source>
</reference>
<evidence type="ECO:0000313" key="1">
    <source>
        <dbReference type="EMBL" id="ACD70862.1"/>
    </source>
</evidence>
<dbReference type="Proteomes" id="UP000001202">
    <property type="component" value="Chromosome"/>
</dbReference>
<sequence>MIQTLVLRDTPRLESCRRGGFAMKFSTRCLRLVLCASAVALSAQDASDTAGRVLEPPPPGLTESNSSRMYYVNLPVVKVFSHRLGYRVIYRRANFEMAEIYLPSAWFSPRVGKALLRHAPVRVDPYLSFFMEGNTLTYVKLTLPRSLSSPVWGTLKSPSEYDDKFDVQFQSPEFSS</sequence>
<protein>
    <submittedName>
        <fullName evidence="1">Uncharacterized protein</fullName>
    </submittedName>
</protein>
<dbReference type="EMBL" id="CP000805">
    <property type="protein sequence ID" value="ACD70862.1"/>
    <property type="molecule type" value="Genomic_DNA"/>
</dbReference>
<dbReference type="PATRIC" id="fig|455434.6.peg.437"/>
<gene>
    <name evidence="1" type="ordered locus">TPASS_0437</name>
</gene>
<dbReference type="KEGG" id="tpp:TPASS_0437"/>
<organism evidence="1 2">
    <name type="scientific">Treponema pallidum subsp. pallidum (strain SS14)</name>
    <dbReference type="NCBI Taxonomy" id="455434"/>
    <lineage>
        <taxon>Bacteria</taxon>
        <taxon>Pseudomonadati</taxon>
        <taxon>Spirochaetota</taxon>
        <taxon>Spirochaetia</taxon>
        <taxon>Spirochaetales</taxon>
        <taxon>Treponemataceae</taxon>
        <taxon>Treponema</taxon>
    </lineage>
</organism>
<evidence type="ECO:0000313" key="2">
    <source>
        <dbReference type="Proteomes" id="UP000001202"/>
    </source>
</evidence>
<dbReference type="AlphaFoldDB" id="A0A0H3BKH7"/>
<accession>A0A0H3BKH7</accession>
<proteinExistence type="predicted"/>